<dbReference type="Pfam" id="PF08268">
    <property type="entry name" value="FBA_3"/>
    <property type="match status" value="1"/>
</dbReference>
<dbReference type="PANTHER" id="PTHR31111:SF136">
    <property type="entry name" value="F-BOX ASSOCIATED DOMAIN-CONTAINING PROTEIN"/>
    <property type="match status" value="1"/>
</dbReference>
<comment type="caution">
    <text evidence="2">The sequence shown here is derived from an EMBL/GenBank/DDBJ whole genome shotgun (WGS) entry which is preliminary data.</text>
</comment>
<dbReference type="Pfam" id="PF00646">
    <property type="entry name" value="F-box"/>
    <property type="match status" value="1"/>
</dbReference>
<evidence type="ECO:0000313" key="2">
    <source>
        <dbReference type="EMBL" id="KAJ4974985.1"/>
    </source>
</evidence>
<dbReference type="SMART" id="SM00256">
    <property type="entry name" value="FBOX"/>
    <property type="match status" value="1"/>
</dbReference>
<reference evidence="2" key="1">
    <citation type="journal article" date="2023" name="Plant J.">
        <title>The genome of the king protea, Protea cynaroides.</title>
        <authorList>
            <person name="Chang J."/>
            <person name="Duong T.A."/>
            <person name="Schoeman C."/>
            <person name="Ma X."/>
            <person name="Roodt D."/>
            <person name="Barker N."/>
            <person name="Li Z."/>
            <person name="Van de Peer Y."/>
            <person name="Mizrachi E."/>
        </authorList>
    </citation>
    <scope>NUCLEOTIDE SEQUENCE</scope>
    <source>
        <tissue evidence="2">Young leaves</tissue>
    </source>
</reference>
<evidence type="ECO:0000313" key="3">
    <source>
        <dbReference type="Proteomes" id="UP001141806"/>
    </source>
</evidence>
<evidence type="ECO:0000259" key="1">
    <source>
        <dbReference type="SMART" id="SM00256"/>
    </source>
</evidence>
<dbReference type="OrthoDB" id="5319261at2759"/>
<dbReference type="InterPro" id="IPR036047">
    <property type="entry name" value="F-box-like_dom_sf"/>
</dbReference>
<dbReference type="CDD" id="cd22157">
    <property type="entry name" value="F-box_AtFBW1-like"/>
    <property type="match status" value="1"/>
</dbReference>
<dbReference type="EMBL" id="JAMYWD010000004">
    <property type="protein sequence ID" value="KAJ4974985.1"/>
    <property type="molecule type" value="Genomic_DNA"/>
</dbReference>
<dbReference type="Proteomes" id="UP001141806">
    <property type="component" value="Unassembled WGS sequence"/>
</dbReference>
<dbReference type="NCBIfam" id="TIGR01640">
    <property type="entry name" value="F_box_assoc_1"/>
    <property type="match status" value="1"/>
</dbReference>
<dbReference type="InterPro" id="IPR001810">
    <property type="entry name" value="F-box_dom"/>
</dbReference>
<proteinExistence type="predicted"/>
<accession>A0A9Q0QX57</accession>
<sequence>MEKSEGESTCRTSSSSIVSSNEDLMMIILSWLPVKVLLRFRCVCKQWSMLISDPYFVSTHQCRATQDPNILKLIWRVNQDGLIRVCSIEEKEERKVTHDLIRPNYPDNFLRRYCYAKMVGRPCNGLICLEDRHLILVCNPATQNTLVIPRGKKRRYNYLEGLGFCSSSNEFKVVGLFERSNRYGCELFTVCQSEAQGTHSLQPSRSWKDLGDLPCFICHSFGMRFMCHVNGRVHWIIEPLSQFSSEYIISLDLELEEFKLVSCPDHWPDNARYEDTNLIDLGGELCSVFFNWNAWDIWVLKDYTNSIWSKEYEIGGTTLEYPLFDDLIVVGIQRRRLLVIINNSIFCYYDPINNSLEVIMEEYFGSLTCNVVTYIENLIIPY</sequence>
<dbReference type="Gene3D" id="1.20.1280.50">
    <property type="match status" value="1"/>
</dbReference>
<dbReference type="AlphaFoldDB" id="A0A9Q0QX57"/>
<dbReference type="PANTHER" id="PTHR31111">
    <property type="entry name" value="BNAA05G37150D PROTEIN-RELATED"/>
    <property type="match status" value="1"/>
</dbReference>
<organism evidence="2 3">
    <name type="scientific">Protea cynaroides</name>
    <dbReference type="NCBI Taxonomy" id="273540"/>
    <lineage>
        <taxon>Eukaryota</taxon>
        <taxon>Viridiplantae</taxon>
        <taxon>Streptophyta</taxon>
        <taxon>Embryophyta</taxon>
        <taxon>Tracheophyta</taxon>
        <taxon>Spermatophyta</taxon>
        <taxon>Magnoliopsida</taxon>
        <taxon>Proteales</taxon>
        <taxon>Proteaceae</taxon>
        <taxon>Protea</taxon>
    </lineage>
</organism>
<keyword evidence="3" id="KW-1185">Reference proteome</keyword>
<dbReference type="SUPFAM" id="SSF81383">
    <property type="entry name" value="F-box domain"/>
    <property type="match status" value="1"/>
</dbReference>
<dbReference type="InterPro" id="IPR017451">
    <property type="entry name" value="F-box-assoc_interact_dom"/>
</dbReference>
<gene>
    <name evidence="2" type="ORF">NE237_008159</name>
</gene>
<protein>
    <recommendedName>
        <fullName evidence="1">F-box domain-containing protein</fullName>
    </recommendedName>
</protein>
<feature type="domain" description="F-box" evidence="1">
    <location>
        <begin position="22"/>
        <end position="60"/>
    </location>
</feature>
<name>A0A9Q0QX57_9MAGN</name>
<dbReference type="InterPro" id="IPR013187">
    <property type="entry name" value="F-box-assoc_dom_typ3"/>
</dbReference>